<reference evidence="1" key="1">
    <citation type="submission" date="2012-11" db="EMBL/GenBank/DDBJ databases">
        <authorList>
            <person name="Lucero-Rivera Y.E."/>
            <person name="Tovar-Ramirez D."/>
        </authorList>
    </citation>
    <scope>NUCLEOTIDE SEQUENCE</scope>
    <source>
        <tissue evidence="1">Salivary gland</tissue>
    </source>
</reference>
<dbReference type="EMBL" id="GACK01009333">
    <property type="protein sequence ID" value="JAA55701.1"/>
    <property type="molecule type" value="mRNA"/>
</dbReference>
<proteinExistence type="evidence at transcript level"/>
<accession>L7LUG4</accession>
<sequence>MCSICCSVLSIGTMLFQRGALPPSVCVFQRGHCRPLWCYFYVLKLHPQRLCATQRAGRAEMCQKLRDCFGTFC</sequence>
<evidence type="ECO:0000313" key="1">
    <source>
        <dbReference type="EMBL" id="JAA55701.1"/>
    </source>
</evidence>
<name>L7LUG4_RHIPC</name>
<dbReference type="AlphaFoldDB" id="L7LUG4"/>
<organism evidence="1">
    <name type="scientific">Rhipicephalus pulchellus</name>
    <name type="common">Yellow backed tick</name>
    <name type="synonym">Dermacentor pulchellus</name>
    <dbReference type="NCBI Taxonomy" id="72859"/>
    <lineage>
        <taxon>Eukaryota</taxon>
        <taxon>Metazoa</taxon>
        <taxon>Ecdysozoa</taxon>
        <taxon>Arthropoda</taxon>
        <taxon>Chelicerata</taxon>
        <taxon>Arachnida</taxon>
        <taxon>Acari</taxon>
        <taxon>Parasitiformes</taxon>
        <taxon>Ixodida</taxon>
        <taxon>Ixodoidea</taxon>
        <taxon>Ixodidae</taxon>
        <taxon>Rhipicephalinae</taxon>
        <taxon>Rhipicephalus</taxon>
        <taxon>Rhipicephalus</taxon>
    </lineage>
</organism>
<reference evidence="1" key="2">
    <citation type="journal article" date="2015" name="J. Proteomics">
        <title>Sexual differences in the sialomes of the zebra tick, Rhipicephalus pulchellus.</title>
        <authorList>
            <person name="Tan A.W."/>
            <person name="Francischetti I.M."/>
            <person name="Slovak M."/>
            <person name="Kini R.M."/>
            <person name="Ribeiro J.M."/>
        </authorList>
    </citation>
    <scope>NUCLEOTIDE SEQUENCE</scope>
    <source>
        <tissue evidence="1">Salivary gland</tissue>
    </source>
</reference>
<protein>
    <submittedName>
        <fullName evidence="1">Uncharacterized protein</fullName>
    </submittedName>
</protein>